<feature type="transmembrane region" description="Helical" evidence="6">
    <location>
        <begin position="327"/>
        <end position="347"/>
    </location>
</feature>
<evidence type="ECO:0000313" key="8">
    <source>
        <dbReference type="EMBL" id="CDU23475.1"/>
    </source>
</evidence>
<name>A0A0F7RT55_9BASI</name>
<dbReference type="EMBL" id="LK056663">
    <property type="protein sequence ID" value="CDU23475.1"/>
    <property type="molecule type" value="Genomic_DNA"/>
</dbReference>
<dbReference type="InterPro" id="IPR037185">
    <property type="entry name" value="EmrE-like"/>
</dbReference>
<feature type="transmembrane region" description="Helical" evidence="6">
    <location>
        <begin position="133"/>
        <end position="151"/>
    </location>
</feature>
<dbReference type="PANTHER" id="PTHR10231">
    <property type="entry name" value="NUCLEOTIDE-SUGAR TRANSMEMBRANE TRANSPORTER"/>
    <property type="match status" value="1"/>
</dbReference>
<accession>A0A0F7RT55</accession>
<evidence type="ECO:0000313" key="9">
    <source>
        <dbReference type="Proteomes" id="UP000242770"/>
    </source>
</evidence>
<dbReference type="STRING" id="49012.A0A0F7RT55"/>
<feature type="transmembrane region" description="Helical" evidence="6">
    <location>
        <begin position="157"/>
        <end position="178"/>
    </location>
</feature>
<feature type="transmembrane region" description="Helical" evidence="6">
    <location>
        <begin position="303"/>
        <end position="320"/>
    </location>
</feature>
<evidence type="ECO:0000256" key="3">
    <source>
        <dbReference type="ARBA" id="ARBA00022989"/>
    </source>
</evidence>
<dbReference type="Pfam" id="PF04142">
    <property type="entry name" value="Nuc_sug_transp"/>
    <property type="match status" value="1"/>
</dbReference>
<evidence type="ECO:0000256" key="1">
    <source>
        <dbReference type="ARBA" id="ARBA00004141"/>
    </source>
</evidence>
<reference evidence="9" key="1">
    <citation type="submission" date="2014-06" db="EMBL/GenBank/DDBJ databases">
        <authorList>
            <person name="Berkman P.J."/>
        </authorList>
    </citation>
    <scope>NUCLEOTIDE SEQUENCE [LARGE SCALE GENOMIC DNA]</scope>
</reference>
<proteinExistence type="predicted"/>
<feature type="transmembrane region" description="Helical" evidence="6">
    <location>
        <begin position="185"/>
        <end position="204"/>
    </location>
</feature>
<dbReference type="GO" id="GO:0015165">
    <property type="term" value="F:pyrimidine nucleotide-sugar transmembrane transporter activity"/>
    <property type="evidence" value="ECO:0007669"/>
    <property type="project" value="InterPro"/>
</dbReference>
<dbReference type="OrthoDB" id="408493at2759"/>
<comment type="subcellular location">
    <subcellularLocation>
        <location evidence="1">Membrane</location>
        <topology evidence="1">Multi-pass membrane protein</topology>
    </subcellularLocation>
</comment>
<keyword evidence="2 6" id="KW-0812">Transmembrane</keyword>
<feature type="transmembrane region" description="Helical" evidence="6">
    <location>
        <begin position="359"/>
        <end position="376"/>
    </location>
</feature>
<feature type="transmembrane region" description="Helical" evidence="6">
    <location>
        <begin position="231"/>
        <end position="255"/>
    </location>
</feature>
<evidence type="ECO:0000256" key="4">
    <source>
        <dbReference type="ARBA" id="ARBA00023136"/>
    </source>
</evidence>
<dbReference type="SUPFAM" id="SSF103481">
    <property type="entry name" value="Multidrug resistance efflux transporter EmrE"/>
    <property type="match status" value="1"/>
</dbReference>
<evidence type="ECO:0000313" key="7">
    <source>
        <dbReference type="EMBL" id="CDR99891.1"/>
    </source>
</evidence>
<dbReference type="GO" id="GO:0000139">
    <property type="term" value="C:Golgi membrane"/>
    <property type="evidence" value="ECO:0007669"/>
    <property type="project" value="InterPro"/>
</dbReference>
<dbReference type="AlphaFoldDB" id="A0A0F7RT55"/>
<keyword evidence="4 6" id="KW-0472">Membrane</keyword>
<dbReference type="InterPro" id="IPR007271">
    <property type="entry name" value="Nuc_sug_transpt"/>
</dbReference>
<protein>
    <submittedName>
        <fullName evidence="8">Related to UDP-galactose transporter</fullName>
    </submittedName>
</protein>
<evidence type="ECO:0000256" key="5">
    <source>
        <dbReference type="SAM" id="MobiDB-lite"/>
    </source>
</evidence>
<organism evidence="7 9">
    <name type="scientific">Sporisorium scitamineum</name>
    <dbReference type="NCBI Taxonomy" id="49012"/>
    <lineage>
        <taxon>Eukaryota</taxon>
        <taxon>Fungi</taxon>
        <taxon>Dikarya</taxon>
        <taxon>Basidiomycota</taxon>
        <taxon>Ustilaginomycotina</taxon>
        <taxon>Ustilaginomycetes</taxon>
        <taxon>Ustilaginales</taxon>
        <taxon>Ustilaginaceae</taxon>
        <taxon>Sporisorium</taxon>
    </lineage>
</organism>
<dbReference type="EMBL" id="CCFA01001701">
    <property type="protein sequence ID" value="CDR99891.1"/>
    <property type="molecule type" value="Genomic_DNA"/>
</dbReference>
<reference evidence="8" key="3">
    <citation type="submission" date="2014-06" db="EMBL/GenBank/DDBJ databases">
        <authorList>
            <person name="Ju J."/>
            <person name="Zhang J."/>
        </authorList>
    </citation>
    <scope>NUCLEOTIDE SEQUENCE</scope>
    <source>
        <strain evidence="8">SscI8</strain>
    </source>
</reference>
<dbReference type="Proteomes" id="UP000242770">
    <property type="component" value="Unassembled WGS sequence"/>
</dbReference>
<sequence>MFGSLTPLILGISGLKSGTGIVFHQASKHSAYSPSLTVLLCESIKIVASFLLLTRALHKERRKLDPALANGDGYSRLQAEDFEVQDDDELDKETPRAAFPSLLEEGGHNPTRVPSTLVEHILSQVFQLQGLRLVIPALIYVIQNNLYLYAASELEPAFFQALWQMRILMSATLSWVVLKKRILPIQWLCILGIFCGVMLVKSATTTTSRAPSSSDVDAALTPANASSAKTLTASLALCAAAALSSTAGVILEFIFRDRSVNLWASNVQLSCFSILPAACIVFFRDASHLGPVLHDLRASPWPMGVVFCQSFNGMMIAMLLKKAGVIINDFTSAVSIVLTFALNEMLFPSSSKIDGAMDVVLVVVGSGVILGCSIVYNRHMPEAPKAEQVVPIATQQSDEVKGLELELEPTYSASLSSSSSSSMSSPAASSVATPLRGAHVPYYFDFQKHDKQEEEPIPLLEMQDRHSLKVSPSS</sequence>
<reference evidence="7" key="2">
    <citation type="submission" date="2014-06" db="EMBL/GenBank/DDBJ databases">
        <authorList>
            <person name="Berkman J.Paul."/>
        </authorList>
    </citation>
    <scope>NUCLEOTIDE SEQUENCE [LARGE SCALE GENOMIC DNA]</scope>
</reference>
<keyword evidence="9" id="KW-1185">Reference proteome</keyword>
<gene>
    <name evidence="7" type="primary">SSCI30840.1</name>
    <name evidence="8" type="ORF">SPSC_02104</name>
</gene>
<keyword evidence="3 6" id="KW-1133">Transmembrane helix</keyword>
<evidence type="ECO:0000256" key="2">
    <source>
        <dbReference type="ARBA" id="ARBA00022692"/>
    </source>
</evidence>
<feature type="transmembrane region" description="Helical" evidence="6">
    <location>
        <begin position="262"/>
        <end position="283"/>
    </location>
</feature>
<feature type="region of interest" description="Disordered" evidence="5">
    <location>
        <begin position="454"/>
        <end position="474"/>
    </location>
</feature>
<evidence type="ECO:0000256" key="6">
    <source>
        <dbReference type="SAM" id="Phobius"/>
    </source>
</evidence>
<feature type="transmembrane region" description="Helical" evidence="6">
    <location>
        <begin position="36"/>
        <end position="54"/>
    </location>
</feature>
<dbReference type="Gene3D" id="1.10.3730.20">
    <property type="match status" value="1"/>
</dbReference>